<dbReference type="GeneID" id="120251864"/>
<organism evidence="2 3">
    <name type="scientific">Dioscorea cayennensis subsp. rotundata</name>
    <name type="common">White Guinea yam</name>
    <name type="synonym">Dioscorea rotundata</name>
    <dbReference type="NCBI Taxonomy" id="55577"/>
    <lineage>
        <taxon>Eukaryota</taxon>
        <taxon>Viridiplantae</taxon>
        <taxon>Streptophyta</taxon>
        <taxon>Embryophyta</taxon>
        <taxon>Tracheophyta</taxon>
        <taxon>Spermatophyta</taxon>
        <taxon>Magnoliopsida</taxon>
        <taxon>Liliopsida</taxon>
        <taxon>Dioscoreales</taxon>
        <taxon>Dioscoreaceae</taxon>
        <taxon>Dioscorea</taxon>
    </lineage>
</organism>
<reference evidence="3" key="1">
    <citation type="submission" date="2025-08" db="UniProtKB">
        <authorList>
            <consortium name="RefSeq"/>
        </authorList>
    </citation>
    <scope>IDENTIFICATION</scope>
</reference>
<dbReference type="PANTHER" id="PTHR35317:SF23">
    <property type="entry name" value="OS04G0629600 PROTEIN"/>
    <property type="match status" value="1"/>
</dbReference>
<dbReference type="PANTHER" id="PTHR35317">
    <property type="entry name" value="OS04G0629600 PROTEIN"/>
    <property type="match status" value="1"/>
</dbReference>
<dbReference type="RefSeq" id="XP_039116453.1">
    <property type="nucleotide sequence ID" value="XM_039260519.1"/>
</dbReference>
<name>A0AB40ANC0_DIOCR</name>
<keyword evidence="2" id="KW-1185">Reference proteome</keyword>
<evidence type="ECO:0000256" key="1">
    <source>
        <dbReference type="SAM" id="MobiDB-lite"/>
    </source>
</evidence>
<dbReference type="Proteomes" id="UP001515500">
    <property type="component" value="Chromosome 20"/>
</dbReference>
<sequence>MHKLFKSKDLWELIENGYEESDKENCKKRFKAIILHPATLRHDFETTQIKNNESVQNFIINVVGVINQMEIFGEPITNQVVVAKVLQSLISLFDYIVVTIEESKDLSKLTVEELSGSLQAHEAYLNRSSEEMEEKALHVKSEGASTREFDK</sequence>
<proteinExistence type="predicted"/>
<evidence type="ECO:0000313" key="3">
    <source>
        <dbReference type="RefSeq" id="XP_039116453.1"/>
    </source>
</evidence>
<gene>
    <name evidence="3" type="primary">LOC120251864</name>
</gene>
<dbReference type="AlphaFoldDB" id="A0AB40ANC0"/>
<accession>A0AB40ANC0</accession>
<dbReference type="Pfam" id="PF14223">
    <property type="entry name" value="Retrotran_gag_2"/>
    <property type="match status" value="1"/>
</dbReference>
<evidence type="ECO:0000313" key="2">
    <source>
        <dbReference type="Proteomes" id="UP001515500"/>
    </source>
</evidence>
<protein>
    <submittedName>
        <fullName evidence="3">Uncharacterized protein LOC120251864</fullName>
    </submittedName>
</protein>
<feature type="region of interest" description="Disordered" evidence="1">
    <location>
        <begin position="130"/>
        <end position="151"/>
    </location>
</feature>